<organism evidence="1 2">
    <name type="scientific">Ramlibacter ginsenosidimutans</name>
    <dbReference type="NCBI Taxonomy" id="502333"/>
    <lineage>
        <taxon>Bacteria</taxon>
        <taxon>Pseudomonadati</taxon>
        <taxon>Pseudomonadota</taxon>
        <taxon>Betaproteobacteria</taxon>
        <taxon>Burkholderiales</taxon>
        <taxon>Comamonadaceae</taxon>
        <taxon>Ramlibacter</taxon>
    </lineage>
</organism>
<comment type="caution">
    <text evidence="1">The sequence shown here is derived from an EMBL/GenBank/DDBJ whole genome shotgun (WGS) entry which is preliminary data.</text>
</comment>
<sequence length="186" mass="21143">MFVGLDANYDSEIERNSSVFARVLEYHADGVAFWKRHDVHHPFLLEGYGARDGVLYHRNFANIRLGAEHAGRFSFVELLHVPTTGISQLDESDLDPGHLTQLASLIQDGARRKLFLSDKVIRLMRTTQHFGWLPKPVANQVLPMLHRLGQTTVYQHLHFSNYGRFKDRMTKEAAAIAVLATQGHGR</sequence>
<keyword evidence="2" id="KW-1185">Reference proteome</keyword>
<dbReference type="Proteomes" id="UP000630528">
    <property type="component" value="Unassembled WGS sequence"/>
</dbReference>
<accession>A0A934TRD1</accession>
<dbReference type="AlphaFoldDB" id="A0A934TRD1"/>
<evidence type="ECO:0000313" key="1">
    <source>
        <dbReference type="EMBL" id="MBK6005949.1"/>
    </source>
</evidence>
<dbReference type="EMBL" id="JAEPWM010000002">
    <property type="protein sequence ID" value="MBK6005949.1"/>
    <property type="molecule type" value="Genomic_DNA"/>
</dbReference>
<gene>
    <name evidence="1" type="ORF">JJB11_07560</name>
</gene>
<protein>
    <submittedName>
        <fullName evidence="1">Uncharacterized protein</fullName>
    </submittedName>
</protein>
<name>A0A934TRD1_9BURK</name>
<evidence type="ECO:0000313" key="2">
    <source>
        <dbReference type="Proteomes" id="UP000630528"/>
    </source>
</evidence>
<proteinExistence type="predicted"/>
<reference evidence="1" key="1">
    <citation type="journal article" date="2012" name="J. Microbiol. Biotechnol.">
        <title>Ramlibacter ginsenosidimutans sp. nov., with ginsenoside-converting activity.</title>
        <authorList>
            <person name="Wang L."/>
            <person name="An D.S."/>
            <person name="Kim S.G."/>
            <person name="Jin F.X."/>
            <person name="Kim S.C."/>
            <person name="Lee S.T."/>
            <person name="Im W.T."/>
        </authorList>
    </citation>
    <scope>NUCLEOTIDE SEQUENCE</scope>
    <source>
        <strain evidence="1">KACC 17527</strain>
    </source>
</reference>
<reference evidence="1" key="2">
    <citation type="submission" date="2021-01" db="EMBL/GenBank/DDBJ databases">
        <authorList>
            <person name="Kang M."/>
        </authorList>
    </citation>
    <scope>NUCLEOTIDE SEQUENCE</scope>
    <source>
        <strain evidence="1">KACC 17527</strain>
    </source>
</reference>